<dbReference type="GO" id="GO:0042626">
    <property type="term" value="F:ATPase-coupled transmembrane transporter activity"/>
    <property type="evidence" value="ECO:0007669"/>
    <property type="project" value="TreeGrafter"/>
</dbReference>
<organism evidence="8 9">
    <name type="scientific">Dendroctonus ponderosae</name>
    <name type="common">Mountain pine beetle</name>
    <dbReference type="NCBI Taxonomy" id="77166"/>
    <lineage>
        <taxon>Eukaryota</taxon>
        <taxon>Metazoa</taxon>
        <taxon>Ecdysozoa</taxon>
        <taxon>Arthropoda</taxon>
        <taxon>Hexapoda</taxon>
        <taxon>Insecta</taxon>
        <taxon>Pterygota</taxon>
        <taxon>Neoptera</taxon>
        <taxon>Endopterygota</taxon>
        <taxon>Coleoptera</taxon>
        <taxon>Polyphaga</taxon>
        <taxon>Cucujiformia</taxon>
        <taxon>Curculionidae</taxon>
        <taxon>Scolytinae</taxon>
        <taxon>Dendroctonus</taxon>
    </lineage>
</organism>
<dbReference type="GO" id="GO:0005524">
    <property type="term" value="F:ATP binding"/>
    <property type="evidence" value="ECO:0007669"/>
    <property type="project" value="InterPro"/>
</dbReference>
<evidence type="ECO:0000256" key="2">
    <source>
        <dbReference type="ARBA" id="ARBA00005814"/>
    </source>
</evidence>
<dbReference type="GO" id="GO:0016887">
    <property type="term" value="F:ATP hydrolysis activity"/>
    <property type="evidence" value="ECO:0007669"/>
    <property type="project" value="InterPro"/>
</dbReference>
<evidence type="ECO:0000313" key="9">
    <source>
        <dbReference type="Proteomes" id="UP000019118"/>
    </source>
</evidence>
<feature type="domain" description="ABC transporter" evidence="7">
    <location>
        <begin position="1"/>
        <end position="79"/>
    </location>
</feature>
<dbReference type="InterPro" id="IPR027417">
    <property type="entry name" value="P-loop_NTPase"/>
</dbReference>
<evidence type="ECO:0000256" key="4">
    <source>
        <dbReference type="ARBA" id="ARBA00022692"/>
    </source>
</evidence>
<evidence type="ECO:0000259" key="7">
    <source>
        <dbReference type="Pfam" id="PF00005"/>
    </source>
</evidence>
<keyword evidence="4" id="KW-0812">Transmembrane</keyword>
<comment type="subcellular location">
    <subcellularLocation>
        <location evidence="1">Membrane</location>
        <topology evidence="1">Multi-pass membrane protein</topology>
    </subcellularLocation>
</comment>
<accession>A0AAR5QBA5</accession>
<dbReference type="SUPFAM" id="SSF52540">
    <property type="entry name" value="P-loop containing nucleoside triphosphate hydrolases"/>
    <property type="match status" value="1"/>
</dbReference>
<evidence type="ECO:0000256" key="5">
    <source>
        <dbReference type="ARBA" id="ARBA00022989"/>
    </source>
</evidence>
<dbReference type="EnsemblMetazoa" id="XM_019914945.1">
    <property type="protein sequence ID" value="XP_019770504.1"/>
    <property type="gene ID" value="LOC109544635"/>
</dbReference>
<keyword evidence="5" id="KW-1133">Transmembrane helix</keyword>
<keyword evidence="9" id="KW-1185">Reference proteome</keyword>
<protein>
    <recommendedName>
        <fullName evidence="7">ABC transporter domain-containing protein</fullName>
    </recommendedName>
</protein>
<evidence type="ECO:0000256" key="3">
    <source>
        <dbReference type="ARBA" id="ARBA00022448"/>
    </source>
</evidence>
<dbReference type="Pfam" id="PF00005">
    <property type="entry name" value="ABC_tran"/>
    <property type="match status" value="1"/>
</dbReference>
<proteinExistence type="inferred from homology"/>
<dbReference type="GO" id="GO:0005886">
    <property type="term" value="C:plasma membrane"/>
    <property type="evidence" value="ECO:0007669"/>
    <property type="project" value="TreeGrafter"/>
</dbReference>
<dbReference type="PANTHER" id="PTHR48041:SF61">
    <property type="entry name" value="SD03967P"/>
    <property type="match status" value="1"/>
</dbReference>
<evidence type="ECO:0000256" key="1">
    <source>
        <dbReference type="ARBA" id="ARBA00004141"/>
    </source>
</evidence>
<dbReference type="PANTHER" id="PTHR48041">
    <property type="entry name" value="ABC TRANSPORTER G FAMILY MEMBER 28"/>
    <property type="match status" value="1"/>
</dbReference>
<keyword evidence="3" id="KW-0813">Transport</keyword>
<evidence type="ECO:0000256" key="6">
    <source>
        <dbReference type="ARBA" id="ARBA00023136"/>
    </source>
</evidence>
<comment type="similarity">
    <text evidence="2">Belongs to the ABC transporter superfamily. ABCG family. Eye pigment precursor importer (TC 3.A.1.204) subfamily.</text>
</comment>
<keyword evidence="6" id="KW-0472">Membrane</keyword>
<dbReference type="Gene3D" id="3.40.50.300">
    <property type="entry name" value="P-loop containing nucleotide triphosphate hydrolases"/>
    <property type="match status" value="1"/>
</dbReference>
<reference evidence="9" key="1">
    <citation type="journal article" date="2013" name="Genome Biol.">
        <title>Draft genome of the mountain pine beetle, Dendroctonus ponderosae Hopkins, a major forest pest.</title>
        <authorList>
            <person name="Keeling C.I."/>
            <person name="Yuen M.M."/>
            <person name="Liao N.Y."/>
            <person name="Docking T.R."/>
            <person name="Chan S.K."/>
            <person name="Taylor G.A."/>
            <person name="Palmquist D.L."/>
            <person name="Jackman S.D."/>
            <person name="Nguyen A."/>
            <person name="Li M."/>
            <person name="Henderson H."/>
            <person name="Janes J.K."/>
            <person name="Zhao Y."/>
            <person name="Pandoh P."/>
            <person name="Moore R."/>
            <person name="Sperling F.A."/>
            <person name="Huber D.P."/>
            <person name="Birol I."/>
            <person name="Jones S.J."/>
            <person name="Bohlmann J."/>
        </authorList>
    </citation>
    <scope>NUCLEOTIDE SEQUENCE</scope>
</reference>
<dbReference type="InterPro" id="IPR050352">
    <property type="entry name" value="ABCG_transporters"/>
</dbReference>
<dbReference type="Proteomes" id="UP000019118">
    <property type="component" value="Unassembled WGS sequence"/>
</dbReference>
<reference evidence="8" key="2">
    <citation type="submission" date="2024-08" db="UniProtKB">
        <authorList>
            <consortium name="EnsemblMetazoa"/>
        </authorList>
    </citation>
    <scope>IDENTIFICATION</scope>
</reference>
<sequence>MGPSGAGKSTLLDILAGFTTRGSTGTVKLNGTTRNQSQRFRKLSAYIPQDEELRLGLTVMEAMIFAANLKLGYSVSHQYKKQQVRIKQSF</sequence>
<name>A0AAR5QBA5_DENPD</name>
<dbReference type="InterPro" id="IPR003439">
    <property type="entry name" value="ABC_transporter-like_ATP-bd"/>
</dbReference>
<evidence type="ECO:0000313" key="8">
    <source>
        <dbReference type="EnsemblMetazoa" id="XP_019770504.1"/>
    </source>
</evidence>
<dbReference type="AlphaFoldDB" id="A0AAR5QBA5"/>